<organism evidence="1 2">
    <name type="scientific">Rhizobium rhizogenes NBRC 13257</name>
    <dbReference type="NCBI Taxonomy" id="1220581"/>
    <lineage>
        <taxon>Bacteria</taxon>
        <taxon>Pseudomonadati</taxon>
        <taxon>Pseudomonadota</taxon>
        <taxon>Alphaproteobacteria</taxon>
        <taxon>Hyphomicrobiales</taxon>
        <taxon>Rhizobiaceae</taxon>
        <taxon>Rhizobium/Agrobacterium group</taxon>
        <taxon>Rhizobium</taxon>
    </lineage>
</organism>
<proteinExistence type="predicted"/>
<sequence>MKLNRHIYSERPNHRLLKLALASFGALAISTTLLGSVNAADLKRPEKKTIELYMKKYERNHTFFYNGNPRAAKVNVSAEEYFKGAPYICTPSGFGRTSHCRARNTF</sequence>
<accession>A0AA87Q690</accession>
<evidence type="ECO:0000313" key="1">
    <source>
        <dbReference type="EMBL" id="GAJ92317.1"/>
    </source>
</evidence>
<dbReference type="Proteomes" id="UP000026941">
    <property type="component" value="Unassembled WGS sequence"/>
</dbReference>
<comment type="caution">
    <text evidence="1">The sequence shown here is derived from an EMBL/GenBank/DDBJ whole genome shotgun (WGS) entry which is preliminary data.</text>
</comment>
<gene>
    <name evidence="1" type="ORF">RRH01S_03_03900</name>
</gene>
<reference evidence="1 2" key="1">
    <citation type="submission" date="2014-05" db="EMBL/GenBank/DDBJ databases">
        <title>Whole genome shotgun sequence of Rhizobium rhizogenes NBRC 13257.</title>
        <authorList>
            <person name="Katano-Makiyama Y."/>
            <person name="Hosoyama A."/>
            <person name="Hashimoto M."/>
            <person name="Hosoyama Y."/>
            <person name="Noguchi M."/>
            <person name="Tsuchikane K."/>
            <person name="Kimura A."/>
            <person name="Ohji S."/>
            <person name="Ichikawa N."/>
            <person name="Yamazoe A."/>
            <person name="Fujita N."/>
        </authorList>
    </citation>
    <scope>NUCLEOTIDE SEQUENCE [LARGE SCALE GENOMIC DNA]</scope>
    <source>
        <strain evidence="1 2">NBRC 13257</strain>
    </source>
</reference>
<dbReference type="RefSeq" id="WP_131596064.1">
    <property type="nucleotide sequence ID" value="NZ_BAYX01000003.1"/>
</dbReference>
<name>A0AA87Q690_RHIRH</name>
<dbReference type="AlphaFoldDB" id="A0AA87Q690"/>
<dbReference type="EMBL" id="BAYX01000003">
    <property type="protein sequence ID" value="GAJ92317.1"/>
    <property type="molecule type" value="Genomic_DNA"/>
</dbReference>
<protein>
    <submittedName>
        <fullName evidence="1">Uncharacterized protein</fullName>
    </submittedName>
</protein>
<dbReference type="GeneID" id="86851284"/>
<evidence type="ECO:0000313" key="2">
    <source>
        <dbReference type="Proteomes" id="UP000026941"/>
    </source>
</evidence>